<evidence type="ECO:0000256" key="2">
    <source>
        <dbReference type="ARBA" id="ARBA00012035"/>
    </source>
</evidence>
<dbReference type="NCBIfam" id="TIGR02152">
    <property type="entry name" value="D_ribokin_bact"/>
    <property type="match status" value="1"/>
</dbReference>
<reference evidence="14 15" key="1">
    <citation type="submission" date="2014-08" db="EMBL/GenBank/DDBJ databases">
        <authorList>
            <person name="Wibberg D."/>
        </authorList>
    </citation>
    <scope>NUCLEOTIDE SEQUENCE [LARGE SCALE GENOMIC DNA]</scope>
    <source>
        <strain evidence="15">ING2-E5B</strain>
    </source>
</reference>
<comment type="similarity">
    <text evidence="1">Belongs to the carbohydrate kinase pfkB family.</text>
</comment>
<organism evidence="14 15">
    <name type="scientific">Fermentimonas caenicola</name>
    <dbReference type="NCBI Taxonomy" id="1562970"/>
    <lineage>
        <taxon>Bacteria</taxon>
        <taxon>Pseudomonadati</taxon>
        <taxon>Bacteroidota</taxon>
        <taxon>Bacteroidia</taxon>
        <taxon>Bacteroidales</taxon>
        <taxon>Dysgonomonadaceae</taxon>
        <taxon>Fermentimonas</taxon>
    </lineage>
</organism>
<dbReference type="GO" id="GO:0004747">
    <property type="term" value="F:ribokinase activity"/>
    <property type="evidence" value="ECO:0007669"/>
    <property type="project" value="UniProtKB-UniRule"/>
</dbReference>
<keyword evidence="7 12" id="KW-0418">Kinase</keyword>
<dbReference type="HOGENOM" id="CLU_027634_2_0_10"/>
<evidence type="ECO:0000256" key="6">
    <source>
        <dbReference type="ARBA" id="ARBA00022741"/>
    </source>
</evidence>
<dbReference type="InterPro" id="IPR002139">
    <property type="entry name" value="Ribo/fructo_kinase"/>
</dbReference>
<protein>
    <recommendedName>
        <fullName evidence="3 12">Ribokinase</fullName>
        <shortName evidence="12">RK</shortName>
        <ecNumber evidence="2 12">2.7.1.15</ecNumber>
    </recommendedName>
</protein>
<dbReference type="OrthoDB" id="9775849at2"/>
<comment type="subcellular location">
    <subcellularLocation>
        <location evidence="12">Cytoplasm</location>
    </subcellularLocation>
</comment>
<dbReference type="HAMAP" id="MF_01987">
    <property type="entry name" value="Ribokinase"/>
    <property type="match status" value="1"/>
</dbReference>
<proteinExistence type="inferred from homology"/>
<evidence type="ECO:0000259" key="13">
    <source>
        <dbReference type="Pfam" id="PF00294"/>
    </source>
</evidence>
<name>A0A098BXH2_9BACT</name>
<evidence type="ECO:0000256" key="11">
    <source>
        <dbReference type="ARBA" id="ARBA00023277"/>
    </source>
</evidence>
<dbReference type="GO" id="GO:0019303">
    <property type="term" value="P:D-ribose catabolic process"/>
    <property type="evidence" value="ECO:0007669"/>
    <property type="project" value="UniProtKB-UniRule"/>
</dbReference>
<feature type="binding site" evidence="12">
    <location>
        <position position="286"/>
    </location>
    <ligand>
        <name>K(+)</name>
        <dbReference type="ChEBI" id="CHEBI:29103"/>
    </ligand>
</feature>
<dbReference type="InterPro" id="IPR029056">
    <property type="entry name" value="Ribokinase-like"/>
</dbReference>
<feature type="binding site" evidence="12">
    <location>
        <position position="247"/>
    </location>
    <ligand>
        <name>K(+)</name>
        <dbReference type="ChEBI" id="CHEBI:29103"/>
    </ligand>
</feature>
<dbReference type="Gene3D" id="3.40.1190.20">
    <property type="match status" value="1"/>
</dbReference>
<dbReference type="Proteomes" id="UP000032417">
    <property type="component" value="Chromosome 1"/>
</dbReference>
<keyword evidence="11 12" id="KW-0119">Carbohydrate metabolism</keyword>
<feature type="binding site" evidence="12">
    <location>
        <begin position="219"/>
        <end position="224"/>
    </location>
    <ligand>
        <name>ATP</name>
        <dbReference type="ChEBI" id="CHEBI:30616"/>
    </ligand>
</feature>
<comment type="catalytic activity">
    <reaction evidence="12">
        <text>D-ribose + ATP = D-ribose 5-phosphate + ADP + H(+)</text>
        <dbReference type="Rhea" id="RHEA:13697"/>
        <dbReference type="ChEBI" id="CHEBI:15378"/>
        <dbReference type="ChEBI" id="CHEBI:30616"/>
        <dbReference type="ChEBI" id="CHEBI:47013"/>
        <dbReference type="ChEBI" id="CHEBI:78346"/>
        <dbReference type="ChEBI" id="CHEBI:456216"/>
        <dbReference type="EC" id="2.7.1.15"/>
    </reaction>
</comment>
<evidence type="ECO:0000256" key="4">
    <source>
        <dbReference type="ARBA" id="ARBA00022679"/>
    </source>
</evidence>
<feature type="binding site" evidence="12">
    <location>
        <position position="245"/>
    </location>
    <ligand>
        <name>K(+)</name>
        <dbReference type="ChEBI" id="CHEBI:29103"/>
    </ligand>
</feature>
<feature type="binding site" evidence="12">
    <location>
        <position position="281"/>
    </location>
    <ligand>
        <name>K(+)</name>
        <dbReference type="ChEBI" id="CHEBI:29103"/>
    </ligand>
</feature>
<dbReference type="KEGG" id="pbt:ING2E5B_0097"/>
<dbReference type="PROSITE" id="PS00584">
    <property type="entry name" value="PFKB_KINASES_2"/>
    <property type="match status" value="1"/>
</dbReference>
<dbReference type="AlphaFoldDB" id="A0A098BXH2"/>
<keyword evidence="9 12" id="KW-0460">Magnesium</keyword>
<dbReference type="PRINTS" id="PR00990">
    <property type="entry name" value="RIBOKINASE"/>
</dbReference>
<feature type="binding site" evidence="12">
    <location>
        <begin position="39"/>
        <end position="43"/>
    </location>
    <ligand>
        <name>substrate</name>
    </ligand>
</feature>
<feature type="binding site" evidence="12">
    <location>
        <position position="290"/>
    </location>
    <ligand>
        <name>K(+)</name>
        <dbReference type="ChEBI" id="CHEBI:29103"/>
    </ligand>
</feature>
<evidence type="ECO:0000256" key="1">
    <source>
        <dbReference type="ARBA" id="ARBA00005380"/>
    </source>
</evidence>
<comment type="pathway">
    <text evidence="12">Carbohydrate metabolism; D-ribose degradation; D-ribose 5-phosphate from beta-D-ribopyranose: step 2/2.</text>
</comment>
<comment type="activity regulation">
    <text evidence="12">Activated by a monovalent cation that binds near, but not in, the active site. The most likely occupant of the site in vivo is potassium. Ion binding induces a conformational change that may alter substrate affinity.</text>
</comment>
<feature type="binding site" evidence="12">
    <location>
        <position position="140"/>
    </location>
    <ligand>
        <name>substrate</name>
    </ligand>
</feature>
<dbReference type="GO" id="GO:0046872">
    <property type="term" value="F:metal ion binding"/>
    <property type="evidence" value="ECO:0007669"/>
    <property type="project" value="UniProtKB-KW"/>
</dbReference>
<dbReference type="STRING" id="1562970.ING2E5B_0097"/>
<dbReference type="GO" id="GO:0005524">
    <property type="term" value="F:ATP binding"/>
    <property type="evidence" value="ECO:0007669"/>
    <property type="project" value="UniProtKB-UniRule"/>
</dbReference>
<dbReference type="Pfam" id="PF00294">
    <property type="entry name" value="PfkB"/>
    <property type="match status" value="1"/>
</dbReference>
<feature type="active site" description="Proton acceptor" evidence="12">
    <location>
        <position position="251"/>
    </location>
</feature>
<dbReference type="EMBL" id="LN515532">
    <property type="protein sequence ID" value="CEA14779.1"/>
    <property type="molecule type" value="Genomic_DNA"/>
</dbReference>
<keyword evidence="6 12" id="KW-0547">Nucleotide-binding</keyword>
<comment type="cofactor">
    <cofactor evidence="12">
        <name>Mg(2+)</name>
        <dbReference type="ChEBI" id="CHEBI:18420"/>
    </cofactor>
    <text evidence="12">Requires a divalent cation, most likely magnesium in vivo, as an electrophilic catalyst to aid phosphoryl group transfer. It is the chelate of the metal and the nucleotide that is the actual substrate.</text>
</comment>
<comment type="function">
    <text evidence="12">Catalyzes the phosphorylation of ribose at O-5 in a reaction requiring ATP and magnesium. The resulting D-ribose-5-phosphate can then be used either for sythesis of nucleotides, histidine, and tryptophan, or as a component of the pentose phosphate pathway.</text>
</comment>
<evidence type="ECO:0000313" key="14">
    <source>
        <dbReference type="EMBL" id="CEA14779.1"/>
    </source>
</evidence>
<keyword evidence="5 12" id="KW-0479">Metal-binding</keyword>
<dbReference type="InterPro" id="IPR002173">
    <property type="entry name" value="Carboh/pur_kinase_PfkB_CS"/>
</dbReference>
<dbReference type="InterPro" id="IPR011611">
    <property type="entry name" value="PfkB_dom"/>
</dbReference>
<gene>
    <name evidence="12 14" type="primary">rbsK</name>
    <name evidence="14" type="ORF">ING2E5B_0097</name>
</gene>
<feature type="binding site" evidence="12">
    <location>
        <position position="251"/>
    </location>
    <ligand>
        <name>substrate</name>
    </ligand>
</feature>
<keyword evidence="10 12" id="KW-0630">Potassium</keyword>
<keyword evidence="12" id="KW-0963">Cytoplasm</keyword>
<dbReference type="PANTHER" id="PTHR10584:SF166">
    <property type="entry name" value="RIBOKINASE"/>
    <property type="match status" value="1"/>
</dbReference>
<dbReference type="CDD" id="cd01174">
    <property type="entry name" value="ribokinase"/>
    <property type="match status" value="1"/>
</dbReference>
<evidence type="ECO:0000256" key="9">
    <source>
        <dbReference type="ARBA" id="ARBA00022842"/>
    </source>
</evidence>
<feature type="binding site" evidence="12">
    <location>
        <begin position="11"/>
        <end position="13"/>
    </location>
    <ligand>
        <name>substrate</name>
    </ligand>
</feature>
<feature type="binding site" evidence="12">
    <location>
        <begin position="250"/>
        <end position="251"/>
    </location>
    <ligand>
        <name>ATP</name>
        <dbReference type="ChEBI" id="CHEBI:30616"/>
    </ligand>
</feature>
<comment type="caution">
    <text evidence="12">Lacks conserved residue(s) required for the propagation of feature annotation.</text>
</comment>
<dbReference type="PATRIC" id="fig|1562970.3.peg.93"/>
<keyword evidence="8 12" id="KW-0067">ATP-binding</keyword>
<comment type="similarity">
    <text evidence="12">Belongs to the carbohydrate kinase PfkB family. Ribokinase subfamily.</text>
</comment>
<dbReference type="GO" id="GO:0005829">
    <property type="term" value="C:cytosol"/>
    <property type="evidence" value="ECO:0007669"/>
    <property type="project" value="TreeGrafter"/>
</dbReference>
<comment type="subunit">
    <text evidence="12">Homodimer.</text>
</comment>
<dbReference type="SUPFAM" id="SSF53613">
    <property type="entry name" value="Ribokinase-like"/>
    <property type="match status" value="1"/>
</dbReference>
<evidence type="ECO:0000256" key="3">
    <source>
        <dbReference type="ARBA" id="ARBA00016943"/>
    </source>
</evidence>
<evidence type="ECO:0000256" key="10">
    <source>
        <dbReference type="ARBA" id="ARBA00022958"/>
    </source>
</evidence>
<dbReference type="InterPro" id="IPR011877">
    <property type="entry name" value="Ribokinase"/>
</dbReference>
<feature type="binding site" evidence="12">
    <location>
        <position position="284"/>
    </location>
    <ligand>
        <name>K(+)</name>
        <dbReference type="ChEBI" id="CHEBI:29103"/>
    </ligand>
</feature>
<keyword evidence="4 12" id="KW-0808">Transferase</keyword>
<evidence type="ECO:0000256" key="12">
    <source>
        <dbReference type="HAMAP-Rule" id="MF_01987"/>
    </source>
</evidence>
<sequence>MKKILVIGSSNIDFVATMDEFPKIGETVEGNLFSYNMGGKGANQAIAAKRAGGNVTFITSVGNDDYGHNALEFYKKEGIDTSYSIVNDNITTGTALIWVDKNGENSIVIIPGANDLLSTGIIEENMTIIDESDIIVLQMEIPYQTVKAITEIANQKGKTVILNVAPAYPLDEDILKSVTYLIVNENEAETILGENKEEVGAEGLVDKLIEKGAENVILTLGKAGSIYKNSEGHLRIPAFKVEAKDSTGAGDTFCGALATRMSKGDCMKDALTFASAAAALSVTKMGALPSIPTEIEIMHFLSTYTN</sequence>
<dbReference type="PANTHER" id="PTHR10584">
    <property type="entry name" value="SUGAR KINASE"/>
    <property type="match status" value="1"/>
</dbReference>
<feature type="binding site" evidence="12">
    <location>
        <position position="184"/>
    </location>
    <ligand>
        <name>ATP</name>
        <dbReference type="ChEBI" id="CHEBI:30616"/>
    </ligand>
</feature>
<evidence type="ECO:0000256" key="8">
    <source>
        <dbReference type="ARBA" id="ARBA00022840"/>
    </source>
</evidence>
<keyword evidence="15" id="KW-1185">Reference proteome</keyword>
<feature type="domain" description="Carbohydrate kinase PfkB" evidence="13">
    <location>
        <begin position="1"/>
        <end position="293"/>
    </location>
</feature>
<accession>A0A098BXH2</accession>
<dbReference type="UniPathway" id="UPA00916">
    <property type="reaction ID" value="UER00889"/>
</dbReference>
<evidence type="ECO:0000256" key="7">
    <source>
        <dbReference type="ARBA" id="ARBA00022777"/>
    </source>
</evidence>
<dbReference type="EC" id="2.7.1.15" evidence="2 12"/>
<evidence type="ECO:0000313" key="15">
    <source>
        <dbReference type="Proteomes" id="UP000032417"/>
    </source>
</evidence>
<evidence type="ECO:0000256" key="5">
    <source>
        <dbReference type="ARBA" id="ARBA00022723"/>
    </source>
</evidence>